<evidence type="ECO:0000313" key="3">
    <source>
        <dbReference type="EMBL" id="VAI19673.1"/>
    </source>
</evidence>
<dbReference type="Gramene" id="TRITD5Av1G171440.8">
    <property type="protein sequence ID" value="TRITD5Av1G171440.8"/>
    <property type="gene ID" value="TRITD5Av1G171440"/>
</dbReference>
<dbReference type="InterPro" id="IPR001360">
    <property type="entry name" value="Glyco_hydro_1"/>
</dbReference>
<reference evidence="3 4" key="1">
    <citation type="submission" date="2017-09" db="EMBL/GenBank/DDBJ databases">
        <authorList>
            <consortium name="International Durum Wheat Genome Sequencing Consortium (IDWGSC)"/>
            <person name="Milanesi L."/>
        </authorList>
    </citation>
    <scope>NUCLEOTIDE SEQUENCE [LARGE SCALE GENOMIC DNA]</scope>
    <source>
        <strain evidence="4">cv. Svevo</strain>
    </source>
</reference>
<dbReference type="AlphaFoldDB" id="A0A9R0TUC5"/>
<keyword evidence="4" id="KW-1185">Reference proteome</keyword>
<dbReference type="Proteomes" id="UP000324705">
    <property type="component" value="Chromosome 5A"/>
</dbReference>
<evidence type="ECO:0008006" key="5">
    <source>
        <dbReference type="Google" id="ProtNLM"/>
    </source>
</evidence>
<dbReference type="PRINTS" id="PR00131">
    <property type="entry name" value="GLHYDRLASE1"/>
</dbReference>
<dbReference type="Gene3D" id="3.20.20.80">
    <property type="entry name" value="Glycosidases"/>
    <property type="match status" value="1"/>
</dbReference>
<protein>
    <recommendedName>
        <fullName evidence="5">4-hydroxy-7-methoxy-3-oxo-3,4-dihydro-2H-1,4-benzoxazin-2-yl glucosidebeta-D-glucosidase</fullName>
    </recommendedName>
</protein>
<dbReference type="GO" id="GO:0008422">
    <property type="term" value="F:beta-glucosidase activity"/>
    <property type="evidence" value="ECO:0007669"/>
    <property type="project" value="UniProtKB-ARBA"/>
</dbReference>
<comment type="similarity">
    <text evidence="1 2">Belongs to the glycosyl hydrolase 1 family.</text>
</comment>
<dbReference type="PANTHER" id="PTHR10353:SF317">
    <property type="entry name" value="BETA-GLUCOSIDASE 31"/>
    <property type="match status" value="1"/>
</dbReference>
<dbReference type="GO" id="GO:0005975">
    <property type="term" value="P:carbohydrate metabolic process"/>
    <property type="evidence" value="ECO:0007669"/>
    <property type="project" value="InterPro"/>
</dbReference>
<accession>A0A9R0TUC5</accession>
<organism evidence="3 4">
    <name type="scientific">Triticum turgidum subsp. durum</name>
    <name type="common">Durum wheat</name>
    <name type="synonym">Triticum durum</name>
    <dbReference type="NCBI Taxonomy" id="4567"/>
    <lineage>
        <taxon>Eukaryota</taxon>
        <taxon>Viridiplantae</taxon>
        <taxon>Streptophyta</taxon>
        <taxon>Embryophyta</taxon>
        <taxon>Tracheophyta</taxon>
        <taxon>Spermatophyta</taxon>
        <taxon>Magnoliopsida</taxon>
        <taxon>Liliopsida</taxon>
        <taxon>Poales</taxon>
        <taxon>Poaceae</taxon>
        <taxon>BOP clade</taxon>
        <taxon>Pooideae</taxon>
        <taxon>Triticodae</taxon>
        <taxon>Triticeae</taxon>
        <taxon>Triticinae</taxon>
        <taxon>Triticum</taxon>
    </lineage>
</organism>
<dbReference type="SUPFAM" id="SSF51445">
    <property type="entry name" value="(Trans)glycosidases"/>
    <property type="match status" value="1"/>
</dbReference>
<dbReference type="Pfam" id="PF00232">
    <property type="entry name" value="Glyco_hydro_1"/>
    <property type="match status" value="1"/>
</dbReference>
<sequence>MNDFHIGWYMHPLVHGDYPPVMRKNVGSRLPSFTDEELKRVLGSFDFVGFNHYIVLYVKADLSKLDDELRDYMGDAAVQYDMPFLKKNQLLFGLKRDYQSSTPPWALKKMLGHLQLKYKNPIVMIHENGAAGKNAPDDDKFRSQYLQDYIEATLESSRNGSNVQGYFVWSFLDMFEYIFGYRMGFGLYGVDFNSEERTRYQRHSAKWYTGFLHGGELRPVALPGKAYSQ</sequence>
<dbReference type="EMBL" id="LT934119">
    <property type="protein sequence ID" value="VAI19673.1"/>
    <property type="molecule type" value="Genomic_DNA"/>
</dbReference>
<name>A0A9R0TUC5_TRITD</name>
<dbReference type="InterPro" id="IPR017853">
    <property type="entry name" value="GH"/>
</dbReference>
<evidence type="ECO:0000256" key="1">
    <source>
        <dbReference type="ARBA" id="ARBA00010838"/>
    </source>
</evidence>
<gene>
    <name evidence="3" type="ORF">TRITD_5Av1G171440</name>
</gene>
<proteinExistence type="inferred from homology"/>
<evidence type="ECO:0000256" key="2">
    <source>
        <dbReference type="RuleBase" id="RU003690"/>
    </source>
</evidence>
<evidence type="ECO:0000313" key="4">
    <source>
        <dbReference type="Proteomes" id="UP000324705"/>
    </source>
</evidence>
<dbReference type="PANTHER" id="PTHR10353">
    <property type="entry name" value="GLYCOSYL HYDROLASE"/>
    <property type="match status" value="1"/>
</dbReference>